<dbReference type="InterPro" id="IPR006442">
    <property type="entry name" value="Antitoxin_Phd/YefM"/>
</dbReference>
<gene>
    <name evidence="3" type="ORF">SAMN02745221_00267</name>
</gene>
<comment type="function">
    <text evidence="2">Antitoxin component of a type II toxin-antitoxin (TA) system.</text>
</comment>
<dbReference type="RefSeq" id="WP_073089173.1">
    <property type="nucleotide sequence ID" value="NZ_FQWY01000004.1"/>
</dbReference>
<dbReference type="STRING" id="1123382.SAMN02745221_00267"/>
<evidence type="ECO:0000256" key="2">
    <source>
        <dbReference type="RuleBase" id="RU362080"/>
    </source>
</evidence>
<organism evidence="3 4">
    <name type="scientific">Thermosyntropha lipolytica DSM 11003</name>
    <dbReference type="NCBI Taxonomy" id="1123382"/>
    <lineage>
        <taxon>Bacteria</taxon>
        <taxon>Bacillati</taxon>
        <taxon>Bacillota</taxon>
        <taxon>Clostridia</taxon>
        <taxon>Eubacteriales</taxon>
        <taxon>Syntrophomonadaceae</taxon>
        <taxon>Thermosyntropha</taxon>
    </lineage>
</organism>
<dbReference type="InterPro" id="IPR036165">
    <property type="entry name" value="YefM-like_sf"/>
</dbReference>
<dbReference type="OrthoDB" id="9808428at2"/>
<dbReference type="AlphaFoldDB" id="A0A1M5K3Z6"/>
<proteinExistence type="inferred from homology"/>
<name>A0A1M5K3Z6_9FIRM</name>
<dbReference type="NCBIfam" id="TIGR01552">
    <property type="entry name" value="phd_fam"/>
    <property type="match status" value="1"/>
</dbReference>
<dbReference type="SUPFAM" id="SSF143120">
    <property type="entry name" value="YefM-like"/>
    <property type="match status" value="1"/>
</dbReference>
<sequence length="75" mass="8522">MQITATEFKKNIGKYLALASKEDIYITKNGKTIAKLTNIKQDKVEMAKSLFGILPANASLEQAREERLSRHERID</sequence>
<evidence type="ECO:0000313" key="3">
    <source>
        <dbReference type="EMBL" id="SHG47003.1"/>
    </source>
</evidence>
<comment type="similarity">
    <text evidence="1 2">Belongs to the phD/YefM antitoxin family.</text>
</comment>
<evidence type="ECO:0000313" key="4">
    <source>
        <dbReference type="Proteomes" id="UP000242329"/>
    </source>
</evidence>
<dbReference type="Proteomes" id="UP000242329">
    <property type="component" value="Unassembled WGS sequence"/>
</dbReference>
<protein>
    <recommendedName>
        <fullName evidence="2">Antitoxin</fullName>
    </recommendedName>
</protein>
<reference evidence="4" key="1">
    <citation type="submission" date="2016-11" db="EMBL/GenBank/DDBJ databases">
        <authorList>
            <person name="Varghese N."/>
            <person name="Submissions S."/>
        </authorList>
    </citation>
    <scope>NUCLEOTIDE SEQUENCE [LARGE SCALE GENOMIC DNA]</scope>
    <source>
        <strain evidence="4">DSM 11003</strain>
    </source>
</reference>
<evidence type="ECO:0000256" key="1">
    <source>
        <dbReference type="ARBA" id="ARBA00009981"/>
    </source>
</evidence>
<keyword evidence="4" id="KW-1185">Reference proteome</keyword>
<dbReference type="EMBL" id="FQWY01000004">
    <property type="protein sequence ID" value="SHG47003.1"/>
    <property type="molecule type" value="Genomic_DNA"/>
</dbReference>
<dbReference type="Pfam" id="PF02604">
    <property type="entry name" value="PhdYeFM_antitox"/>
    <property type="match status" value="1"/>
</dbReference>
<accession>A0A1M5K3Z6</accession>